<feature type="domain" description="PDZ" evidence="7">
    <location>
        <begin position="320"/>
        <end position="407"/>
    </location>
</feature>
<dbReference type="InterPro" id="IPR041489">
    <property type="entry name" value="PDZ_6"/>
</dbReference>
<dbReference type="GeneID" id="25562832"/>
<dbReference type="Gene3D" id="6.10.140.2220">
    <property type="match status" value="1"/>
</dbReference>
<proteinExistence type="inferred from homology"/>
<dbReference type="PANTHER" id="PTHR22939:SF129">
    <property type="entry name" value="SERINE PROTEASE HTRA2, MITOCHONDRIAL"/>
    <property type="match status" value="1"/>
</dbReference>
<gene>
    <name evidence="9" type="ORF">AMSG_03216</name>
</gene>
<keyword evidence="4" id="KW-0862">Zinc</keyword>
<dbReference type="STRING" id="461836.A0A0L0D365"/>
<feature type="compositionally biased region" description="Low complexity" evidence="6">
    <location>
        <begin position="282"/>
        <end position="291"/>
    </location>
</feature>
<dbReference type="AlphaFoldDB" id="A0A0L0D365"/>
<evidence type="ECO:0000256" key="1">
    <source>
        <dbReference type="ARBA" id="ARBA00010541"/>
    </source>
</evidence>
<feature type="compositionally biased region" description="Basic and acidic residues" evidence="6">
    <location>
        <begin position="203"/>
        <end position="238"/>
    </location>
</feature>
<evidence type="ECO:0000256" key="2">
    <source>
        <dbReference type="ARBA" id="ARBA00022723"/>
    </source>
</evidence>
<comment type="similarity">
    <text evidence="1">Belongs to the peptidase S1C family.</text>
</comment>
<reference evidence="9 10" key="1">
    <citation type="submission" date="2010-05" db="EMBL/GenBank/DDBJ databases">
        <title>The Genome Sequence of Thecamonas trahens ATCC 50062.</title>
        <authorList>
            <consortium name="The Broad Institute Genome Sequencing Platform"/>
            <person name="Russ C."/>
            <person name="Cuomo C."/>
            <person name="Shea T."/>
            <person name="Young S.K."/>
            <person name="Zeng Q."/>
            <person name="Koehrsen M."/>
            <person name="Haas B."/>
            <person name="Borodovsky M."/>
            <person name="Guigo R."/>
            <person name="Alvarado L."/>
            <person name="Berlin A."/>
            <person name="Bochicchio J."/>
            <person name="Borenstein D."/>
            <person name="Chapman S."/>
            <person name="Chen Z."/>
            <person name="Freedman E."/>
            <person name="Gellesch M."/>
            <person name="Goldberg J."/>
            <person name="Griggs A."/>
            <person name="Gujja S."/>
            <person name="Heilman E."/>
            <person name="Heiman D."/>
            <person name="Hepburn T."/>
            <person name="Howarth C."/>
            <person name="Jen D."/>
            <person name="Larson L."/>
            <person name="Mehta T."/>
            <person name="Park D."/>
            <person name="Pearson M."/>
            <person name="Roberts A."/>
            <person name="Saif S."/>
            <person name="Shenoy N."/>
            <person name="Sisk P."/>
            <person name="Stolte C."/>
            <person name="Sykes S."/>
            <person name="Thomson T."/>
            <person name="Walk T."/>
            <person name="White J."/>
            <person name="Yandava C."/>
            <person name="Burger G."/>
            <person name="Gray M.W."/>
            <person name="Holland P.W.H."/>
            <person name="King N."/>
            <person name="Lang F.B.F."/>
            <person name="Roger A.J."/>
            <person name="Ruiz-Trillo I."/>
            <person name="Lander E."/>
            <person name="Nusbaum C."/>
        </authorList>
    </citation>
    <scope>NUCLEOTIDE SEQUENCE [LARGE SCALE GENOMIC DNA]</scope>
    <source>
        <strain evidence="9 10">ATCC 50062</strain>
    </source>
</reference>
<keyword evidence="10" id="KW-1185">Reference proteome</keyword>
<feature type="region of interest" description="Disordered" evidence="6">
    <location>
        <begin position="753"/>
        <end position="848"/>
    </location>
</feature>
<evidence type="ECO:0000313" key="9">
    <source>
        <dbReference type="EMBL" id="KNC46787.1"/>
    </source>
</evidence>
<keyword evidence="3 5" id="KW-0863">Zinc-finger</keyword>
<evidence type="ECO:0000256" key="4">
    <source>
        <dbReference type="ARBA" id="ARBA00022833"/>
    </source>
</evidence>
<feature type="domain" description="MYND-type" evidence="8">
    <location>
        <begin position="702"/>
        <end position="743"/>
    </location>
</feature>
<feature type="compositionally biased region" description="Low complexity" evidence="6">
    <location>
        <begin position="753"/>
        <end position="762"/>
    </location>
</feature>
<dbReference type="PROSITE" id="PS01360">
    <property type="entry name" value="ZF_MYND_1"/>
    <property type="match status" value="1"/>
</dbReference>
<sequence length="923" mass="98930">MERYNSMVSDGSRASRSSAGGGWLAQFASWSARRKAALLTQLLEDDDQAYDVVHAMLAPDIEARVRSSMPPPLLVNPKPEDGLDEAQAELIRVQRALRRTEAKTESSSKELAAVEADLEDAKARLDEVREQIASAESQLEEDIEKLAETQARVEMATQELQELDALILASAVELEAADEAVDEAARSIAAAESMASTRRGKGKDKGKSKSKSKDKDKGKGKDKDQDRRDDENRARAEQEYALMLLQEEERRAAKARAKAKAKDKSKAKDKAKAKGKAKDVSMESFSLSLSSGGDGASNKTQSKSQEKRKGKRNLPKSPRNADSPRRPAGAVGFNMGVIVTRESTTRPGVVVNQVLPRSGLGAAGVVPGDRLVSVNGFSIMSKADLVVAAKNASRSGEPFPVTLVRTHDRMTVEVVPAGPRSSPKRPSQEPRPRISELLATSSREARPGLGIVIKESTSRGGLYVSQISPGSPYELAGGRRKDVIMAVGTRSVRTKQAVADALRHAGASVLTLRVKRGSEVKVLFPDLRTSDQILGLLGTGATRDELEDADDESPLTDEQIKEVEAHQRKLAFMRSWSKANGVVLSTAPAVGDSGVLVTRVVPGSVFDSAGVVADDRIVAVNDTPVTSDARVARAIDAARHEAPDLAIELVIRSHHSPEQHSVWLTQLPQPGSTAVRSGETSLDIDTTVLATGPTPRSRVERCAVCGTRATHDSPLSLCGGCQSVAYCSRDCQLTHWPEHKRECARMHVASTATAPVASPPTANESDQSDSVGAAVTESESDPVLANEPQPTPRRRRNHRRGGDTSGHRSSGRRNHRRREHRDAPSSHSAAAITASASATTNDSDRTLDDSRNTVVDVHADGEFSPASPTIAVTSLSHDTLNAGGSDGSNGSDDDDEYVVHTSASLPRQRSSTSRISDGEYAEY</sequence>
<dbReference type="SMART" id="SM00228">
    <property type="entry name" value="PDZ"/>
    <property type="match status" value="3"/>
</dbReference>
<evidence type="ECO:0000256" key="5">
    <source>
        <dbReference type="PROSITE-ProRule" id="PRU00134"/>
    </source>
</evidence>
<feature type="compositionally biased region" description="Low complexity" evidence="6">
    <location>
        <begin position="825"/>
        <end position="840"/>
    </location>
</feature>
<feature type="compositionally biased region" description="Basic and acidic residues" evidence="6">
    <location>
        <begin position="260"/>
        <end position="281"/>
    </location>
</feature>
<evidence type="ECO:0000259" key="8">
    <source>
        <dbReference type="PROSITE" id="PS50865"/>
    </source>
</evidence>
<evidence type="ECO:0000313" key="10">
    <source>
        <dbReference type="Proteomes" id="UP000054408"/>
    </source>
</evidence>
<dbReference type="SUPFAM" id="SSF50156">
    <property type="entry name" value="PDZ domain-like"/>
    <property type="match status" value="3"/>
</dbReference>
<organism evidence="9 10">
    <name type="scientific">Thecamonas trahens ATCC 50062</name>
    <dbReference type="NCBI Taxonomy" id="461836"/>
    <lineage>
        <taxon>Eukaryota</taxon>
        <taxon>Apusozoa</taxon>
        <taxon>Apusomonadida</taxon>
        <taxon>Apusomonadidae</taxon>
        <taxon>Thecamonas</taxon>
    </lineage>
</organism>
<dbReference type="OrthoDB" id="432970at2759"/>
<feature type="domain" description="PDZ" evidence="7">
    <location>
        <begin position="438"/>
        <end position="517"/>
    </location>
</feature>
<accession>A0A0L0D365</accession>
<dbReference type="SUPFAM" id="SSF144232">
    <property type="entry name" value="HIT/MYND zinc finger-like"/>
    <property type="match status" value="1"/>
</dbReference>
<dbReference type="GO" id="GO:0008236">
    <property type="term" value="F:serine-type peptidase activity"/>
    <property type="evidence" value="ECO:0007669"/>
    <property type="project" value="UniProtKB-KW"/>
</dbReference>
<dbReference type="Proteomes" id="UP000054408">
    <property type="component" value="Unassembled WGS sequence"/>
</dbReference>
<evidence type="ECO:0000256" key="3">
    <source>
        <dbReference type="ARBA" id="ARBA00022771"/>
    </source>
</evidence>
<dbReference type="InterPro" id="IPR002893">
    <property type="entry name" value="Znf_MYND"/>
</dbReference>
<evidence type="ECO:0000259" key="7">
    <source>
        <dbReference type="PROSITE" id="PS50106"/>
    </source>
</evidence>
<dbReference type="EMBL" id="GL349444">
    <property type="protein sequence ID" value="KNC46787.1"/>
    <property type="molecule type" value="Genomic_DNA"/>
</dbReference>
<dbReference type="InterPro" id="IPR001478">
    <property type="entry name" value="PDZ"/>
</dbReference>
<dbReference type="PANTHER" id="PTHR22939">
    <property type="entry name" value="SERINE PROTEASE FAMILY S1C HTRA-RELATED"/>
    <property type="match status" value="1"/>
</dbReference>
<dbReference type="Pfam" id="PF17820">
    <property type="entry name" value="PDZ_6"/>
    <property type="match status" value="1"/>
</dbReference>
<feature type="region of interest" description="Disordered" evidence="6">
    <location>
        <begin position="191"/>
        <end position="330"/>
    </location>
</feature>
<feature type="domain" description="PDZ" evidence="7">
    <location>
        <begin position="569"/>
        <end position="653"/>
    </location>
</feature>
<feature type="compositionally biased region" description="Polar residues" evidence="6">
    <location>
        <begin position="901"/>
        <end position="915"/>
    </location>
</feature>
<protein>
    <submittedName>
        <fullName evidence="9">Uncharacterized protein</fullName>
    </submittedName>
</protein>
<feature type="region of interest" description="Disordered" evidence="6">
    <location>
        <begin position="876"/>
        <end position="923"/>
    </location>
</feature>
<dbReference type="RefSeq" id="XP_013760062.1">
    <property type="nucleotide sequence ID" value="XM_013904608.1"/>
</dbReference>
<name>A0A0L0D365_THETB</name>
<dbReference type="PROSITE" id="PS50106">
    <property type="entry name" value="PDZ"/>
    <property type="match status" value="3"/>
</dbReference>
<dbReference type="GO" id="GO:0008270">
    <property type="term" value="F:zinc ion binding"/>
    <property type="evidence" value="ECO:0007669"/>
    <property type="project" value="UniProtKB-KW"/>
</dbReference>
<dbReference type="PROSITE" id="PS50865">
    <property type="entry name" value="ZF_MYND_2"/>
    <property type="match status" value="1"/>
</dbReference>
<dbReference type="Pfam" id="PF01753">
    <property type="entry name" value="zf-MYND"/>
    <property type="match status" value="1"/>
</dbReference>
<dbReference type="InterPro" id="IPR036034">
    <property type="entry name" value="PDZ_sf"/>
</dbReference>
<dbReference type="Gene3D" id="2.30.42.10">
    <property type="match status" value="3"/>
</dbReference>
<feature type="compositionally biased region" description="Basic residues" evidence="6">
    <location>
        <begin position="809"/>
        <end position="819"/>
    </location>
</feature>
<keyword evidence="2" id="KW-0479">Metal-binding</keyword>
<evidence type="ECO:0000256" key="6">
    <source>
        <dbReference type="SAM" id="MobiDB-lite"/>
    </source>
</evidence>